<feature type="domain" description="Oxidoreductase-like" evidence="2">
    <location>
        <begin position="31"/>
        <end position="58"/>
    </location>
</feature>
<protein>
    <submittedName>
        <fullName evidence="4">Oxidoreductase-like domain-containing protein</fullName>
    </submittedName>
</protein>
<evidence type="ECO:0000256" key="1">
    <source>
        <dbReference type="SAM" id="MobiDB-lite"/>
    </source>
</evidence>
<dbReference type="GO" id="GO:0005739">
    <property type="term" value="C:mitochondrion"/>
    <property type="evidence" value="ECO:0007669"/>
    <property type="project" value="TreeGrafter"/>
</dbReference>
<keyword evidence="3" id="KW-1185">Reference proteome</keyword>
<dbReference type="PANTHER" id="PTHR21193">
    <property type="entry name" value="OXIDOREDUCTASE-LIKE DOMAIN-CONTAINING PROTEIN 1"/>
    <property type="match status" value="1"/>
</dbReference>
<feature type="region of interest" description="Disordered" evidence="1">
    <location>
        <begin position="1"/>
        <end position="27"/>
    </location>
</feature>
<organism evidence="3 4">
    <name type="scientific">Steinernema glaseri</name>
    <dbReference type="NCBI Taxonomy" id="37863"/>
    <lineage>
        <taxon>Eukaryota</taxon>
        <taxon>Metazoa</taxon>
        <taxon>Ecdysozoa</taxon>
        <taxon>Nematoda</taxon>
        <taxon>Chromadorea</taxon>
        <taxon>Rhabditida</taxon>
        <taxon>Tylenchina</taxon>
        <taxon>Panagrolaimomorpha</taxon>
        <taxon>Strongyloidoidea</taxon>
        <taxon>Steinernematidae</taxon>
        <taxon>Steinernema</taxon>
    </lineage>
</organism>
<evidence type="ECO:0000259" key="2">
    <source>
        <dbReference type="Pfam" id="PF09791"/>
    </source>
</evidence>
<accession>A0A1I7YF99</accession>
<evidence type="ECO:0000313" key="3">
    <source>
        <dbReference type="Proteomes" id="UP000095287"/>
    </source>
</evidence>
<dbReference type="Proteomes" id="UP000095287">
    <property type="component" value="Unplaced"/>
</dbReference>
<dbReference type="InterPro" id="IPR039251">
    <property type="entry name" value="OXLD1"/>
</dbReference>
<proteinExistence type="predicted"/>
<dbReference type="Pfam" id="PF09791">
    <property type="entry name" value="Oxidored-like"/>
    <property type="match status" value="1"/>
</dbReference>
<reference evidence="4" key="1">
    <citation type="submission" date="2016-11" db="UniProtKB">
        <authorList>
            <consortium name="WormBaseParasite"/>
        </authorList>
    </citation>
    <scope>IDENTIFICATION</scope>
</reference>
<dbReference type="WBParaSite" id="L893_g15778.t1">
    <property type="protein sequence ID" value="L893_g15778.t1"/>
    <property type="gene ID" value="L893_g15778"/>
</dbReference>
<dbReference type="PANTHER" id="PTHR21193:SF3">
    <property type="entry name" value="OXIDOREDUCTASE-LIKE DOMAIN-CONTAINING PROTEIN 1"/>
    <property type="match status" value="1"/>
</dbReference>
<evidence type="ECO:0000313" key="4">
    <source>
        <dbReference type="WBParaSite" id="L893_g15778.t1"/>
    </source>
</evidence>
<dbReference type="AlphaFoldDB" id="A0A1I7YF99"/>
<name>A0A1I7YF99_9BILA</name>
<dbReference type="InterPro" id="IPR019180">
    <property type="entry name" value="Oxidoreductase-like_N"/>
</dbReference>
<sequence>MRQFATKSTPVGEARAASSSAPMCSKTRKLPDAPLPDECCGRGCANCVWIDYADELMELFEDGGVQEARRIIEEKVEDVNLRTYLLMELRRKT</sequence>